<accession>A0A6S7I390</accession>
<dbReference type="PANTHER" id="PTHR45951">
    <property type="entry name" value="PROTEIN DISPATCHED-RELATED"/>
    <property type="match status" value="1"/>
</dbReference>
<dbReference type="PANTHER" id="PTHR45951:SF7">
    <property type="entry name" value="SSD DOMAIN-CONTAINING PROTEIN"/>
    <property type="match status" value="1"/>
</dbReference>
<keyword evidence="5" id="KW-0325">Glycoprotein</keyword>
<evidence type="ECO:0000256" key="2">
    <source>
        <dbReference type="ARBA" id="ARBA00022692"/>
    </source>
</evidence>
<dbReference type="Gene3D" id="1.20.1640.10">
    <property type="entry name" value="Multidrug efflux transporter AcrB transmembrane domain"/>
    <property type="match status" value="1"/>
</dbReference>
<gene>
    <name evidence="6" type="ORF">PACLA_8A084610</name>
</gene>
<keyword evidence="2" id="KW-0812">Transmembrane</keyword>
<evidence type="ECO:0000256" key="1">
    <source>
        <dbReference type="ARBA" id="ARBA00004141"/>
    </source>
</evidence>
<sequence>MPPSCSNGFQATVGYDNTWHWLKVQEILVWSAITGILIGLFSSFFVLVIATTNIIVGALASLTISLITCCVLGTITMIGWKLGVLESLNLTLVVGLAVDYVVHLAEGYMHLVGEDRLTKVQHTLTHVGISVLSGACSTLGASIFMLGAKIVFFFQFGIFMFCTIGLSIFFSLLFFTTVLALVGPQEDEKGSIKPAITYCIDHIRGKRKNNTHCDRCHGKGFVSFSNEQDQ</sequence>
<proteinExistence type="predicted"/>
<organism evidence="6 7">
    <name type="scientific">Paramuricea clavata</name>
    <name type="common">Red gorgonian</name>
    <name type="synonym">Violescent sea-whip</name>
    <dbReference type="NCBI Taxonomy" id="317549"/>
    <lineage>
        <taxon>Eukaryota</taxon>
        <taxon>Metazoa</taxon>
        <taxon>Cnidaria</taxon>
        <taxon>Anthozoa</taxon>
        <taxon>Octocorallia</taxon>
        <taxon>Malacalcyonacea</taxon>
        <taxon>Plexauridae</taxon>
        <taxon>Paramuricea</taxon>
    </lineage>
</organism>
<evidence type="ECO:0000313" key="7">
    <source>
        <dbReference type="Proteomes" id="UP001152795"/>
    </source>
</evidence>
<evidence type="ECO:0000256" key="3">
    <source>
        <dbReference type="ARBA" id="ARBA00022989"/>
    </source>
</evidence>
<keyword evidence="4" id="KW-0472">Membrane</keyword>
<dbReference type="Proteomes" id="UP001152795">
    <property type="component" value="Unassembled WGS sequence"/>
</dbReference>
<dbReference type="GO" id="GO:0022857">
    <property type="term" value="F:transmembrane transporter activity"/>
    <property type="evidence" value="ECO:0007669"/>
    <property type="project" value="TreeGrafter"/>
</dbReference>
<keyword evidence="7" id="KW-1185">Reference proteome</keyword>
<dbReference type="EMBL" id="CACRXK020006986">
    <property type="protein sequence ID" value="CAB4010983.1"/>
    <property type="molecule type" value="Genomic_DNA"/>
</dbReference>
<dbReference type="SUPFAM" id="SSF82866">
    <property type="entry name" value="Multidrug efflux transporter AcrB transmembrane domain"/>
    <property type="match status" value="1"/>
</dbReference>
<reference evidence="6" key="1">
    <citation type="submission" date="2020-04" db="EMBL/GenBank/DDBJ databases">
        <authorList>
            <person name="Alioto T."/>
            <person name="Alioto T."/>
            <person name="Gomez Garrido J."/>
        </authorList>
    </citation>
    <scope>NUCLEOTIDE SEQUENCE</scope>
    <source>
        <strain evidence="6">A484AB</strain>
    </source>
</reference>
<dbReference type="OrthoDB" id="429851at2759"/>
<keyword evidence="3" id="KW-1133">Transmembrane helix</keyword>
<evidence type="ECO:0000313" key="6">
    <source>
        <dbReference type="EMBL" id="CAB4010983.1"/>
    </source>
</evidence>
<dbReference type="GO" id="GO:0016020">
    <property type="term" value="C:membrane"/>
    <property type="evidence" value="ECO:0007669"/>
    <property type="project" value="UniProtKB-SubCell"/>
</dbReference>
<dbReference type="AlphaFoldDB" id="A0A6S7I390"/>
<dbReference type="InterPro" id="IPR052081">
    <property type="entry name" value="Dispatched_Hh_regulator"/>
</dbReference>
<comment type="caution">
    <text evidence="6">The sequence shown here is derived from an EMBL/GenBank/DDBJ whole genome shotgun (WGS) entry which is preliminary data.</text>
</comment>
<evidence type="ECO:0000256" key="5">
    <source>
        <dbReference type="ARBA" id="ARBA00023180"/>
    </source>
</evidence>
<name>A0A6S7I390_PARCT</name>
<protein>
    <submittedName>
        <fullName evidence="6">Dispatched homolog 3-like</fullName>
    </submittedName>
</protein>
<evidence type="ECO:0000256" key="4">
    <source>
        <dbReference type="ARBA" id="ARBA00023136"/>
    </source>
</evidence>
<comment type="subcellular location">
    <subcellularLocation>
        <location evidence="1">Membrane</location>
        <topology evidence="1">Multi-pass membrane protein</topology>
    </subcellularLocation>
</comment>